<dbReference type="OrthoDB" id="2506374at2759"/>
<feature type="region of interest" description="Disordered" evidence="1">
    <location>
        <begin position="470"/>
        <end position="536"/>
    </location>
</feature>
<evidence type="ECO:0000313" key="3">
    <source>
        <dbReference type="Proteomes" id="UP000001072"/>
    </source>
</evidence>
<dbReference type="EMBL" id="GL883098">
    <property type="protein sequence ID" value="EGG09071.1"/>
    <property type="molecule type" value="Genomic_DNA"/>
</dbReference>
<gene>
    <name evidence="2" type="ORF">MELLADRAFT_96323</name>
</gene>
<keyword evidence="3" id="KW-1185">Reference proteome</keyword>
<feature type="compositionally biased region" description="Polar residues" evidence="1">
    <location>
        <begin position="54"/>
        <end position="66"/>
    </location>
</feature>
<dbReference type="InParanoid" id="F4RED1"/>
<dbReference type="VEuPathDB" id="FungiDB:MELLADRAFT_96323"/>
<evidence type="ECO:0000256" key="1">
    <source>
        <dbReference type="SAM" id="MobiDB-lite"/>
    </source>
</evidence>
<proteinExistence type="predicted"/>
<feature type="compositionally biased region" description="Acidic residues" evidence="1">
    <location>
        <begin position="71"/>
        <end position="80"/>
    </location>
</feature>
<dbReference type="HOGENOM" id="CLU_028544_0_0_1"/>
<feature type="compositionally biased region" description="Low complexity" evidence="1">
    <location>
        <begin position="41"/>
        <end position="53"/>
    </location>
</feature>
<dbReference type="RefSeq" id="XP_007407431.1">
    <property type="nucleotide sequence ID" value="XM_007407369.1"/>
</dbReference>
<dbReference type="KEGG" id="mlr:MELLADRAFT_96323"/>
<protein>
    <submittedName>
        <fullName evidence="2">Uncharacterized protein</fullName>
    </submittedName>
</protein>
<evidence type="ECO:0000313" key="2">
    <source>
        <dbReference type="EMBL" id="EGG09071.1"/>
    </source>
</evidence>
<dbReference type="Proteomes" id="UP000001072">
    <property type="component" value="Unassembled WGS sequence"/>
</dbReference>
<feature type="compositionally biased region" description="Acidic residues" evidence="1">
    <location>
        <begin position="505"/>
        <end position="536"/>
    </location>
</feature>
<dbReference type="GeneID" id="18937562"/>
<organism evidence="3">
    <name type="scientific">Melampsora larici-populina (strain 98AG31 / pathotype 3-4-7)</name>
    <name type="common">Poplar leaf rust fungus</name>
    <dbReference type="NCBI Taxonomy" id="747676"/>
    <lineage>
        <taxon>Eukaryota</taxon>
        <taxon>Fungi</taxon>
        <taxon>Dikarya</taxon>
        <taxon>Basidiomycota</taxon>
        <taxon>Pucciniomycotina</taxon>
        <taxon>Pucciniomycetes</taxon>
        <taxon>Pucciniales</taxon>
        <taxon>Melampsoraceae</taxon>
        <taxon>Melampsora</taxon>
    </lineage>
</organism>
<sequence>MRLTRAASSKNKHQNKRTNDTECETDITSTGAPQKRKQHKANPAQPPAAEENNTTPTDSNQNSTGPRESDSEPPPEESIEDLASMGQKDVVLFESTVNINNFLKMGRPWPVQRIQGVIDARGNDQETSHIPPEILAEARLAKQCYEKTKWMLAAIGKVKHDVLEKELFMAYGVDSLRLKMPNGRKAENSGNIMALRNAEATRIWGNYNAKERRVFHKDYFFALAGVPDLDNPEDNDSPATIPLLTNEEEEIYRPLYEKLVDHEKVMQEQGVQHLEKNLNKKSLKCVRKVGKMLARDGARLKFKYILMASSAHPPNSKTGAGWTRRFTTVPSVTRWADREIGLGPVFATVAQGQSMIKAISEANKKTQKKQNSSQPQPSDVLKTELASLLNKQLVDTLGYNPTRGKQFPLTGDPVAGLLKRKIPVQIIQEPGSKLSSEDLKVGHKAMHKVHRQEWMDDLTTNHFRLELLEGHEKEDNTSKPEQKTKSIKIPNGKGKRGKKVKSQEFVDEEEEAEEEVVDDEDEDEDEDENVEDDDGH</sequence>
<reference evidence="3" key="1">
    <citation type="journal article" date="2011" name="Proc. Natl. Acad. Sci. U.S.A.">
        <title>Obligate biotrophy features unraveled by the genomic analysis of rust fungi.</title>
        <authorList>
            <person name="Duplessis S."/>
            <person name="Cuomo C.A."/>
            <person name="Lin Y.-C."/>
            <person name="Aerts A."/>
            <person name="Tisserant E."/>
            <person name="Veneault-Fourrey C."/>
            <person name="Joly D.L."/>
            <person name="Hacquard S."/>
            <person name="Amselem J."/>
            <person name="Cantarel B.L."/>
            <person name="Chiu R."/>
            <person name="Coutinho P.M."/>
            <person name="Feau N."/>
            <person name="Field M."/>
            <person name="Frey P."/>
            <person name="Gelhaye E."/>
            <person name="Goldberg J."/>
            <person name="Grabherr M.G."/>
            <person name="Kodira C.D."/>
            <person name="Kohler A."/>
            <person name="Kuees U."/>
            <person name="Lindquist E.A."/>
            <person name="Lucas S.M."/>
            <person name="Mago R."/>
            <person name="Mauceli E."/>
            <person name="Morin E."/>
            <person name="Murat C."/>
            <person name="Pangilinan J.L."/>
            <person name="Park R."/>
            <person name="Pearson M."/>
            <person name="Quesneville H."/>
            <person name="Rouhier N."/>
            <person name="Sakthikumar S."/>
            <person name="Salamov A.A."/>
            <person name="Schmutz J."/>
            <person name="Selles B."/>
            <person name="Shapiro H."/>
            <person name="Tanguay P."/>
            <person name="Tuskan G.A."/>
            <person name="Henrissat B."/>
            <person name="Van de Peer Y."/>
            <person name="Rouze P."/>
            <person name="Ellis J.G."/>
            <person name="Dodds P.N."/>
            <person name="Schein J.E."/>
            <person name="Zhong S."/>
            <person name="Hamelin R.C."/>
            <person name="Grigoriev I.V."/>
            <person name="Szabo L.J."/>
            <person name="Martin F."/>
        </authorList>
    </citation>
    <scope>NUCLEOTIDE SEQUENCE [LARGE SCALE GENOMIC DNA]</scope>
    <source>
        <strain evidence="3">98AG31 / pathotype 3-4-7</strain>
    </source>
</reference>
<feature type="region of interest" description="Disordered" evidence="1">
    <location>
        <begin position="1"/>
        <end position="81"/>
    </location>
</feature>
<feature type="compositionally biased region" description="Basic and acidic residues" evidence="1">
    <location>
        <begin position="470"/>
        <end position="484"/>
    </location>
</feature>
<accession>F4RED1</accession>
<name>F4RED1_MELLP</name>
<dbReference type="AlphaFoldDB" id="F4RED1"/>